<organism evidence="1 2">
    <name type="scientific">Solea senegalensis</name>
    <name type="common">Senegalese sole</name>
    <dbReference type="NCBI Taxonomy" id="28829"/>
    <lineage>
        <taxon>Eukaryota</taxon>
        <taxon>Metazoa</taxon>
        <taxon>Chordata</taxon>
        <taxon>Craniata</taxon>
        <taxon>Vertebrata</taxon>
        <taxon>Euteleostomi</taxon>
        <taxon>Actinopterygii</taxon>
        <taxon>Neopterygii</taxon>
        <taxon>Teleostei</taxon>
        <taxon>Neoteleostei</taxon>
        <taxon>Acanthomorphata</taxon>
        <taxon>Carangaria</taxon>
        <taxon>Pleuronectiformes</taxon>
        <taxon>Pleuronectoidei</taxon>
        <taxon>Soleidae</taxon>
        <taxon>Solea</taxon>
    </lineage>
</organism>
<sequence>MFVSGGISCGTSPVENCQWTVNSREDKPRPVLPTVPGAQGLVVTDDGMKQPRVTVWSAASGLSLTDCLVQPSSAASVFAVRQLRSGQAVGGICHVRIFRAADQMAVNLVLILECTLAKAAPPLAAE</sequence>
<dbReference type="Proteomes" id="UP000693946">
    <property type="component" value="Linkage Group LG1"/>
</dbReference>
<name>A0AAV6T798_SOLSE</name>
<evidence type="ECO:0000313" key="2">
    <source>
        <dbReference type="Proteomes" id="UP000693946"/>
    </source>
</evidence>
<protein>
    <submittedName>
        <fullName evidence="1">Uncharacterized protein</fullName>
    </submittedName>
</protein>
<dbReference type="AlphaFoldDB" id="A0AAV6T798"/>
<dbReference type="EMBL" id="JAGKHQ010000001">
    <property type="protein sequence ID" value="KAG7525147.1"/>
    <property type="molecule type" value="Genomic_DNA"/>
</dbReference>
<evidence type="ECO:0000313" key="1">
    <source>
        <dbReference type="EMBL" id="KAG7525147.1"/>
    </source>
</evidence>
<gene>
    <name evidence="1" type="ORF">JOB18_022806</name>
</gene>
<reference evidence="1 2" key="1">
    <citation type="journal article" date="2021" name="Sci. Rep.">
        <title>Chromosome anchoring in Senegalese sole (Solea senegalensis) reveals sex-associated markers and genome rearrangements in flatfish.</title>
        <authorList>
            <person name="Guerrero-Cozar I."/>
            <person name="Gomez-Garrido J."/>
            <person name="Berbel C."/>
            <person name="Martinez-Blanch J.F."/>
            <person name="Alioto T."/>
            <person name="Claros M.G."/>
            <person name="Gagnaire P.A."/>
            <person name="Manchado M."/>
        </authorList>
    </citation>
    <scope>NUCLEOTIDE SEQUENCE [LARGE SCALE GENOMIC DNA]</scope>
    <source>
        <strain evidence="1">Sse05_10M</strain>
    </source>
</reference>
<accession>A0AAV6T798</accession>
<keyword evidence="2" id="KW-1185">Reference proteome</keyword>
<proteinExistence type="predicted"/>
<comment type="caution">
    <text evidence="1">The sequence shown here is derived from an EMBL/GenBank/DDBJ whole genome shotgun (WGS) entry which is preliminary data.</text>
</comment>